<comment type="caution">
    <text evidence="2">The sequence shown here is derived from an EMBL/GenBank/DDBJ whole genome shotgun (WGS) entry which is preliminary data.</text>
</comment>
<accession>A0A2H6KED9</accession>
<feature type="transmembrane region" description="Helical" evidence="1">
    <location>
        <begin position="6"/>
        <end position="31"/>
    </location>
</feature>
<name>A0A2H6KED9_9APIC</name>
<dbReference type="Proteomes" id="UP000236319">
    <property type="component" value="Unassembled WGS sequence"/>
</dbReference>
<dbReference type="OrthoDB" id="10308289at2759"/>
<proteinExistence type="predicted"/>
<dbReference type="AlphaFoldDB" id="A0A2H6KED9"/>
<keyword evidence="1" id="KW-0812">Transmembrane</keyword>
<keyword evidence="3" id="KW-1185">Reference proteome</keyword>
<evidence type="ECO:0000256" key="1">
    <source>
        <dbReference type="SAM" id="Phobius"/>
    </source>
</evidence>
<protein>
    <submittedName>
        <fullName evidence="2">Zinc finger 831 isoform X1</fullName>
    </submittedName>
</protein>
<evidence type="ECO:0000313" key="2">
    <source>
        <dbReference type="EMBL" id="GBE61361.1"/>
    </source>
</evidence>
<dbReference type="EMBL" id="BDSA01000003">
    <property type="protein sequence ID" value="GBE61361.1"/>
    <property type="molecule type" value="Genomic_DNA"/>
</dbReference>
<sequence>MVFPVLYYLVAAVKLTLALSPLLVIVAIFAVNKNCNQRSSEGSRSGARIEYIDSSDDDVKNDWKLSHLTHTNAY</sequence>
<reference evidence="2 3" key="1">
    <citation type="journal article" date="2017" name="BMC Genomics">
        <title>Whole-genome assembly of Babesia ovata and comparative genomics between closely related pathogens.</title>
        <authorList>
            <person name="Yamagishi J."/>
            <person name="Asada M."/>
            <person name="Hakimi H."/>
            <person name="Tanaka T.Q."/>
            <person name="Sugimoto C."/>
            <person name="Kawazu S."/>
        </authorList>
    </citation>
    <scope>NUCLEOTIDE SEQUENCE [LARGE SCALE GENOMIC DNA]</scope>
    <source>
        <strain evidence="2 3">Miyake</strain>
    </source>
</reference>
<evidence type="ECO:0000313" key="3">
    <source>
        <dbReference type="Proteomes" id="UP000236319"/>
    </source>
</evidence>
<dbReference type="VEuPathDB" id="PiroplasmaDB:BOVATA_028540"/>
<organism evidence="2 3">
    <name type="scientific">Babesia ovata</name>
    <dbReference type="NCBI Taxonomy" id="189622"/>
    <lineage>
        <taxon>Eukaryota</taxon>
        <taxon>Sar</taxon>
        <taxon>Alveolata</taxon>
        <taxon>Apicomplexa</taxon>
        <taxon>Aconoidasida</taxon>
        <taxon>Piroplasmida</taxon>
        <taxon>Babesiidae</taxon>
        <taxon>Babesia</taxon>
    </lineage>
</organism>
<dbReference type="RefSeq" id="XP_028867604.1">
    <property type="nucleotide sequence ID" value="XM_029011771.1"/>
</dbReference>
<keyword evidence="1" id="KW-0472">Membrane</keyword>
<keyword evidence="1" id="KW-1133">Transmembrane helix</keyword>
<dbReference type="GeneID" id="39875131"/>
<gene>
    <name evidence="2" type="ORF">BOVATA_028540</name>
</gene>